<sequence>MLALFRIPAFLHFWLAQVFSRLGDAIATTAIIFLIGSNSSDPIFISLVIFAELFATTAFGLFAGSIADRFPKHLVMIYMDVFRIVINIIMILCIASPLALIVLVFLKGIGTTIFYPARTSFIPDIVGENHVNEAMSISQSTYFTVYIIGPAIAGLLLTTTSVSMIFVLDILSYLFSIIFIMIANSFIVSKAKLDLTPEEKVTHEPIWASMISGLKTVYRIPSLFFLLMILIPFMFVAGIFDTTYTSILLQVFRLPAIDYGQIQSIEGIGAVVGAIIGPFLLRKLNSSLLLLCTIIAFGILMSCVTPLNYIHATNLSPIYVWSLAIGIINALINLPITSIFLKITPKPFRGRGISILQTLTTLGIILGLLSGGIVARYFNLITLTTIAGIALIVFILIIACTSKFKHLLQESRSEPTVASTSKQATESS</sequence>
<feature type="transmembrane region" description="Helical" evidence="7">
    <location>
        <begin position="288"/>
        <end position="312"/>
    </location>
</feature>
<accession>A0AAX3M2A5</accession>
<dbReference type="GO" id="GO:0022857">
    <property type="term" value="F:transmembrane transporter activity"/>
    <property type="evidence" value="ECO:0007669"/>
    <property type="project" value="InterPro"/>
</dbReference>
<dbReference type="RefSeq" id="WP_273614610.1">
    <property type="nucleotide sequence ID" value="NZ_CP117416.1"/>
</dbReference>
<dbReference type="Gene3D" id="1.20.1250.20">
    <property type="entry name" value="MFS general substrate transporter like domains"/>
    <property type="match status" value="1"/>
</dbReference>
<evidence type="ECO:0000313" key="9">
    <source>
        <dbReference type="EMBL" id="WCT56314.1"/>
    </source>
</evidence>
<dbReference type="Pfam" id="PF05977">
    <property type="entry name" value="MFS_3"/>
    <property type="match status" value="1"/>
</dbReference>
<dbReference type="EMBL" id="CP117416">
    <property type="protein sequence ID" value="WCT56314.1"/>
    <property type="molecule type" value="Genomic_DNA"/>
</dbReference>
<name>A0AAX3M2A5_9BACL</name>
<evidence type="ECO:0000256" key="4">
    <source>
        <dbReference type="ARBA" id="ARBA00022692"/>
    </source>
</evidence>
<keyword evidence="2" id="KW-0813">Transport</keyword>
<feature type="transmembrane region" description="Helical" evidence="7">
    <location>
        <begin position="12"/>
        <end position="36"/>
    </location>
</feature>
<dbReference type="PROSITE" id="PS50850">
    <property type="entry name" value="MFS"/>
    <property type="match status" value="1"/>
</dbReference>
<dbReference type="KEGG" id="pka:PQ456_01940"/>
<dbReference type="InterPro" id="IPR010290">
    <property type="entry name" value="TM_effector"/>
</dbReference>
<feature type="transmembrane region" description="Helical" evidence="7">
    <location>
        <begin position="170"/>
        <end position="188"/>
    </location>
</feature>
<comment type="subcellular location">
    <subcellularLocation>
        <location evidence="1">Cell membrane</location>
        <topology evidence="1">Multi-pass membrane protein</topology>
    </subcellularLocation>
</comment>
<feature type="transmembrane region" description="Helical" evidence="7">
    <location>
        <begin position="260"/>
        <end position="281"/>
    </location>
</feature>
<dbReference type="GO" id="GO:0005886">
    <property type="term" value="C:plasma membrane"/>
    <property type="evidence" value="ECO:0007669"/>
    <property type="project" value="UniProtKB-SubCell"/>
</dbReference>
<dbReference type="CDD" id="cd06173">
    <property type="entry name" value="MFS_MefA_like"/>
    <property type="match status" value="1"/>
</dbReference>
<feature type="transmembrane region" description="Helical" evidence="7">
    <location>
        <begin position="380"/>
        <end position="402"/>
    </location>
</feature>
<dbReference type="SUPFAM" id="SSF103473">
    <property type="entry name" value="MFS general substrate transporter"/>
    <property type="match status" value="1"/>
</dbReference>
<dbReference type="Proteomes" id="UP001220509">
    <property type="component" value="Chromosome"/>
</dbReference>
<evidence type="ECO:0000313" key="10">
    <source>
        <dbReference type="Proteomes" id="UP001220509"/>
    </source>
</evidence>
<keyword evidence="10" id="KW-1185">Reference proteome</keyword>
<reference evidence="9 10" key="1">
    <citation type="submission" date="2023-02" db="EMBL/GenBank/DDBJ databases">
        <title>Genome sequence of Paenibacillus kyungheensis KACC 18744.</title>
        <authorList>
            <person name="Kim S."/>
            <person name="Heo J."/>
            <person name="Kwon S.-W."/>
        </authorList>
    </citation>
    <scope>NUCLEOTIDE SEQUENCE [LARGE SCALE GENOMIC DNA]</scope>
    <source>
        <strain evidence="9 10">KACC 18744</strain>
    </source>
</reference>
<feature type="transmembrane region" description="Helical" evidence="7">
    <location>
        <begin position="353"/>
        <end position="374"/>
    </location>
</feature>
<keyword evidence="3" id="KW-1003">Cell membrane</keyword>
<evidence type="ECO:0000256" key="1">
    <source>
        <dbReference type="ARBA" id="ARBA00004651"/>
    </source>
</evidence>
<evidence type="ECO:0000256" key="7">
    <source>
        <dbReference type="SAM" id="Phobius"/>
    </source>
</evidence>
<evidence type="ECO:0000259" key="8">
    <source>
        <dbReference type="PROSITE" id="PS50850"/>
    </source>
</evidence>
<gene>
    <name evidence="9" type="ORF">PQ456_01940</name>
</gene>
<keyword evidence="6 7" id="KW-0472">Membrane</keyword>
<keyword evidence="4 7" id="KW-0812">Transmembrane</keyword>
<keyword evidence="5 7" id="KW-1133">Transmembrane helix</keyword>
<evidence type="ECO:0000256" key="6">
    <source>
        <dbReference type="ARBA" id="ARBA00023136"/>
    </source>
</evidence>
<feature type="transmembrane region" description="Helical" evidence="7">
    <location>
        <begin position="43"/>
        <end position="64"/>
    </location>
</feature>
<feature type="transmembrane region" description="Helical" evidence="7">
    <location>
        <begin position="220"/>
        <end position="240"/>
    </location>
</feature>
<feature type="domain" description="Major facilitator superfamily (MFS) profile" evidence="8">
    <location>
        <begin position="1"/>
        <end position="405"/>
    </location>
</feature>
<evidence type="ECO:0000256" key="2">
    <source>
        <dbReference type="ARBA" id="ARBA00022448"/>
    </source>
</evidence>
<dbReference type="InterPro" id="IPR036259">
    <property type="entry name" value="MFS_trans_sf"/>
</dbReference>
<organism evidence="9 10">
    <name type="scientific">Paenibacillus kyungheensis</name>
    <dbReference type="NCBI Taxonomy" id="1452732"/>
    <lineage>
        <taxon>Bacteria</taxon>
        <taxon>Bacillati</taxon>
        <taxon>Bacillota</taxon>
        <taxon>Bacilli</taxon>
        <taxon>Bacillales</taxon>
        <taxon>Paenibacillaceae</taxon>
        <taxon>Paenibacillus</taxon>
    </lineage>
</organism>
<proteinExistence type="predicted"/>
<evidence type="ECO:0000256" key="3">
    <source>
        <dbReference type="ARBA" id="ARBA00022475"/>
    </source>
</evidence>
<dbReference type="InterPro" id="IPR020846">
    <property type="entry name" value="MFS_dom"/>
</dbReference>
<evidence type="ECO:0000256" key="5">
    <source>
        <dbReference type="ARBA" id="ARBA00022989"/>
    </source>
</evidence>
<protein>
    <submittedName>
        <fullName evidence="9">MFS transporter</fullName>
    </submittedName>
</protein>
<dbReference type="PANTHER" id="PTHR43266">
    <property type="entry name" value="MACROLIDE-EFFLUX PROTEIN"/>
    <property type="match status" value="1"/>
</dbReference>
<dbReference type="AlphaFoldDB" id="A0AAX3M2A5"/>
<dbReference type="PANTHER" id="PTHR43266:SF2">
    <property type="entry name" value="MAJOR FACILITATOR SUPERFAMILY (MFS) PROFILE DOMAIN-CONTAINING PROTEIN"/>
    <property type="match status" value="1"/>
</dbReference>
<feature type="transmembrane region" description="Helical" evidence="7">
    <location>
        <begin position="318"/>
        <end position="341"/>
    </location>
</feature>
<feature type="transmembrane region" description="Helical" evidence="7">
    <location>
        <begin position="84"/>
        <end position="106"/>
    </location>
</feature>
<feature type="transmembrane region" description="Helical" evidence="7">
    <location>
        <begin position="143"/>
        <end position="164"/>
    </location>
</feature>